<dbReference type="PANTHER" id="PTHR23220:SF9">
    <property type="entry name" value="INTEGRIN ALPHA-6"/>
    <property type="match status" value="1"/>
</dbReference>
<dbReference type="InterPro" id="IPR000413">
    <property type="entry name" value="Integrin_alpha"/>
</dbReference>
<dbReference type="Pfam" id="PF20806">
    <property type="entry name" value="Integrin_A_Ig_3"/>
    <property type="match status" value="1"/>
</dbReference>
<evidence type="ECO:0000256" key="2">
    <source>
        <dbReference type="ARBA" id="ARBA00008054"/>
    </source>
</evidence>
<reference evidence="17" key="2">
    <citation type="submission" date="2025-08" db="UniProtKB">
        <authorList>
            <consortium name="Ensembl"/>
        </authorList>
    </citation>
    <scope>IDENTIFICATION</scope>
</reference>
<name>A0AAY4EPS6_9TELE</name>
<feature type="transmembrane region" description="Helical" evidence="13">
    <location>
        <begin position="1003"/>
        <end position="1027"/>
    </location>
</feature>
<dbReference type="GeneTree" id="ENSGT00940000155353"/>
<evidence type="ECO:0000256" key="7">
    <source>
        <dbReference type="ARBA" id="ARBA00022989"/>
    </source>
</evidence>
<organism evidence="17 18">
    <name type="scientific">Denticeps clupeoides</name>
    <name type="common">denticle herring</name>
    <dbReference type="NCBI Taxonomy" id="299321"/>
    <lineage>
        <taxon>Eukaryota</taxon>
        <taxon>Metazoa</taxon>
        <taxon>Chordata</taxon>
        <taxon>Craniata</taxon>
        <taxon>Vertebrata</taxon>
        <taxon>Euteleostomi</taxon>
        <taxon>Actinopterygii</taxon>
        <taxon>Neopterygii</taxon>
        <taxon>Teleostei</taxon>
        <taxon>Clupei</taxon>
        <taxon>Clupeiformes</taxon>
        <taxon>Denticipitoidei</taxon>
        <taxon>Denticipitidae</taxon>
        <taxon>Denticeps</taxon>
    </lineage>
</organism>
<feature type="repeat" description="FG-GAP" evidence="12">
    <location>
        <begin position="300"/>
        <end position="361"/>
    </location>
</feature>
<keyword evidence="9 13" id="KW-0472">Membrane</keyword>
<dbReference type="Gene3D" id="2.60.40.1460">
    <property type="entry name" value="Integrin domains. Chain A, domain 2"/>
    <property type="match status" value="1"/>
</dbReference>
<reference evidence="17 18" key="1">
    <citation type="submission" date="2020-06" db="EMBL/GenBank/DDBJ databases">
        <authorList>
            <consortium name="Wellcome Sanger Institute Data Sharing"/>
        </authorList>
    </citation>
    <scope>NUCLEOTIDE SEQUENCE [LARGE SCALE GENOMIC DNA]</scope>
</reference>
<dbReference type="InterPro" id="IPR013649">
    <property type="entry name" value="Integrin_alpha_Ig-like_1"/>
</dbReference>
<accession>A0AAY4EPS6</accession>
<feature type="repeat" description="FG-GAP" evidence="12">
    <location>
        <begin position="174"/>
        <end position="227"/>
    </location>
</feature>
<protein>
    <recommendedName>
        <fullName evidence="19">Integrin alpha-2 domain-containing protein</fullName>
    </recommendedName>
</protein>
<feature type="signal peptide" evidence="13">
    <location>
        <begin position="1"/>
        <end position="23"/>
    </location>
</feature>
<dbReference type="Gene3D" id="1.20.5.930">
    <property type="entry name" value="Bicelle-embedded integrin alpha(iib) transmembrane segment"/>
    <property type="match status" value="1"/>
</dbReference>
<dbReference type="InterPro" id="IPR013517">
    <property type="entry name" value="FG-GAP"/>
</dbReference>
<dbReference type="InterPro" id="IPR032695">
    <property type="entry name" value="Integrin_dom_sf"/>
</dbReference>
<dbReference type="SUPFAM" id="SSF69318">
    <property type="entry name" value="Integrin alpha N-terminal domain"/>
    <property type="match status" value="1"/>
</dbReference>
<dbReference type="GeneID" id="114790606"/>
<dbReference type="PRINTS" id="PR01185">
    <property type="entry name" value="INTEGRINA"/>
</dbReference>
<dbReference type="Gene3D" id="2.60.40.1530">
    <property type="entry name" value="ntegrin, alpha v. Chain A, domain 4"/>
    <property type="match status" value="1"/>
</dbReference>
<feature type="domain" description="Integrin alpha third immunoglobulin-like" evidence="16">
    <location>
        <begin position="788"/>
        <end position="993"/>
    </location>
</feature>
<dbReference type="GO" id="GO:0098609">
    <property type="term" value="P:cell-cell adhesion"/>
    <property type="evidence" value="ECO:0007669"/>
    <property type="project" value="TreeGrafter"/>
</dbReference>
<dbReference type="Gene3D" id="2.60.40.1510">
    <property type="entry name" value="ntegrin, alpha v. Chain A, domain 3"/>
    <property type="match status" value="1"/>
</dbReference>
<dbReference type="PROSITE" id="PS51470">
    <property type="entry name" value="FG_GAP"/>
    <property type="match status" value="4"/>
</dbReference>
<dbReference type="Ensembl" id="ENSDCDT00010069914.1">
    <property type="protein sequence ID" value="ENSDCDP00010059201.1"/>
    <property type="gene ID" value="ENSDCDG00010033089.1"/>
</dbReference>
<reference evidence="17" key="3">
    <citation type="submission" date="2025-09" db="UniProtKB">
        <authorList>
            <consortium name="Ensembl"/>
        </authorList>
    </citation>
    <scope>IDENTIFICATION</scope>
</reference>
<evidence type="ECO:0000256" key="11">
    <source>
        <dbReference type="ARBA" id="ARBA00023180"/>
    </source>
</evidence>
<evidence type="ECO:0000256" key="10">
    <source>
        <dbReference type="ARBA" id="ARBA00023170"/>
    </source>
</evidence>
<evidence type="ECO:0000256" key="8">
    <source>
        <dbReference type="ARBA" id="ARBA00023037"/>
    </source>
</evidence>
<dbReference type="GO" id="GO:0008305">
    <property type="term" value="C:integrin complex"/>
    <property type="evidence" value="ECO:0007669"/>
    <property type="project" value="InterPro"/>
</dbReference>
<feature type="domain" description="Integrin alpha second immunoglobulin-like" evidence="15">
    <location>
        <begin position="629"/>
        <end position="779"/>
    </location>
</feature>
<dbReference type="InterPro" id="IPR028994">
    <property type="entry name" value="Integrin_alpha_N"/>
</dbReference>
<dbReference type="GO" id="GO:0050900">
    <property type="term" value="P:leukocyte migration"/>
    <property type="evidence" value="ECO:0007669"/>
    <property type="project" value="TreeGrafter"/>
</dbReference>
<evidence type="ECO:0000259" key="16">
    <source>
        <dbReference type="Pfam" id="PF20806"/>
    </source>
</evidence>
<evidence type="ECO:0000256" key="5">
    <source>
        <dbReference type="ARBA" id="ARBA00022737"/>
    </source>
</evidence>
<proteinExistence type="inferred from homology"/>
<dbReference type="GO" id="GO:0007229">
    <property type="term" value="P:integrin-mediated signaling pathway"/>
    <property type="evidence" value="ECO:0007669"/>
    <property type="project" value="UniProtKB-KW"/>
</dbReference>
<dbReference type="SMART" id="SM00191">
    <property type="entry name" value="Int_alpha"/>
    <property type="match status" value="5"/>
</dbReference>
<keyword evidence="11" id="KW-0325">Glycoprotein</keyword>
<dbReference type="GO" id="GO:0005178">
    <property type="term" value="F:integrin binding"/>
    <property type="evidence" value="ECO:0007669"/>
    <property type="project" value="TreeGrafter"/>
</dbReference>
<dbReference type="InterPro" id="IPR048286">
    <property type="entry name" value="Integrin_alpha_Ig-like_3"/>
</dbReference>
<gene>
    <name evidence="17" type="primary">LOC114790606</name>
</gene>
<evidence type="ECO:0000256" key="9">
    <source>
        <dbReference type="ARBA" id="ARBA00023136"/>
    </source>
</evidence>
<evidence type="ECO:0000313" key="18">
    <source>
        <dbReference type="Proteomes" id="UP000694580"/>
    </source>
</evidence>
<evidence type="ECO:0000259" key="15">
    <source>
        <dbReference type="Pfam" id="PF20805"/>
    </source>
</evidence>
<feature type="domain" description="Integrin alpha first immunoglubulin-like" evidence="14">
    <location>
        <begin position="467"/>
        <end position="627"/>
    </location>
</feature>
<evidence type="ECO:0000256" key="12">
    <source>
        <dbReference type="PROSITE-ProRule" id="PRU00803"/>
    </source>
</evidence>
<keyword evidence="6 13" id="KW-0130">Cell adhesion</keyword>
<dbReference type="GO" id="GO:0033627">
    <property type="term" value="P:cell adhesion mediated by integrin"/>
    <property type="evidence" value="ECO:0007669"/>
    <property type="project" value="TreeGrafter"/>
</dbReference>
<evidence type="ECO:0000259" key="14">
    <source>
        <dbReference type="Pfam" id="PF08441"/>
    </source>
</evidence>
<dbReference type="InterPro" id="IPR048285">
    <property type="entry name" value="Integrin_alpha_Ig-like_2"/>
</dbReference>
<keyword evidence="18" id="KW-1185">Reference proteome</keyword>
<sequence>MHPRGTLALLLCALLLLRRRAAAFNLDTENAVTRSGDPDSLFGFSLAMHRQLQPSEKRMLLVGAPRAKALGKQQATITGGLYTCDINAGCTRVDFDKDENIQEESKQNQWMGVTVQSQGPGGKVLTCAHRYERRNRVNSTQESRDITGRCFVLSQDLTINPRTDEDGGNWKFCQGRTRGHEKYGSCQQGLSATFTKDYHYLVFGAPGAFNWKGIVRVEQKNATLVDMGLYFDGPFESTAENKQQSEELPVPASSYLGFSLDSGKAIVKKGELTVVAGAPRAYHSGAVVFLKKIEQTTFMERVLVLEGEGLASSFGYDLTVLDLNADGWEDLVVGAPQHFVRDGDAGGAIYVYLNQGGVWDKLKPIRIEGTKDSMFGLAVENIGDINLDGFQDVAVGAPYDNNGAGNVFIYHGTNKKFSTKPAQVLSAKDPNIKLFGYSLAGNMDLDMNSYPDIAVGSLSNVVNIYRARPVISIQKVVTTTPSDLDLTKKNCGDSICLTIEACFSYTAKPEGYSPKVVVNYTIQAEGERRNEQLPSRVQFRNPSPGDTPYQSTGTLELLGQNQKKCITKELKLQDNIKDKVRRIPIEVMVNLQDSPRVRRQSNLPQLKPVLDASQPASVLSSVNFLKEGCGSDNVCESNLQLKYRFCSREPNKDVFTPLPLDKDLPLISLSDQKEIALEVTVTNKNGDDAYETYLNASMPGALSYSASRTLNMNKQVACGANQDGSNATCELGNPFKRDSEVTFYIILNTGGISLKTTEVDIHLKLFTTSRQNVIDVDAKAKVVIELMLSVIGGAKPTQVFFGGESKGESAMTTETDIGSHIDYEFRISNFGKPLKHGTPSLTIQWPKYNKDGKWLLYLMKITTEGITRTRCTNEQEVNMLKVNEDSTASRTKRDVGGDADGKFSFLFGKRKNKTLSCSEDAKCVQIKCPLTEMKSTALVRLSARLWNTTFLEDYPSMNYLDLVVTASLNLDGADEHLVLKDSNTLARVTVFPEKKSFLRRGGVAWWIILVAILLGLLLLGLLAFLLWKCGFFKRSKYYDSVPSYSAVRIKKEERHFKPRKGELDSVGKKRWISSCSENESYS</sequence>
<dbReference type="InterPro" id="IPR013519">
    <property type="entry name" value="Int_alpha_beta-p"/>
</dbReference>
<evidence type="ECO:0000256" key="3">
    <source>
        <dbReference type="ARBA" id="ARBA00022692"/>
    </source>
</evidence>
<evidence type="ECO:0000256" key="4">
    <source>
        <dbReference type="ARBA" id="ARBA00022729"/>
    </source>
</evidence>
<feature type="chain" id="PRO_5044044651" description="Integrin alpha-2 domain-containing protein" evidence="13">
    <location>
        <begin position="24"/>
        <end position="1082"/>
    </location>
</feature>
<evidence type="ECO:0000313" key="17">
    <source>
        <dbReference type="Ensembl" id="ENSDCDP00010059201.1"/>
    </source>
</evidence>
<keyword evidence="10 13" id="KW-0675">Receptor</keyword>
<dbReference type="Gene3D" id="2.130.10.130">
    <property type="entry name" value="Integrin alpha, N-terminal"/>
    <property type="match status" value="1"/>
</dbReference>
<evidence type="ECO:0008006" key="19">
    <source>
        <dbReference type="Google" id="ProtNLM"/>
    </source>
</evidence>
<keyword evidence="7 13" id="KW-1133">Transmembrane helix</keyword>
<dbReference type="PANTHER" id="PTHR23220">
    <property type="entry name" value="INTEGRIN ALPHA"/>
    <property type="match status" value="1"/>
</dbReference>
<keyword evidence="5" id="KW-0677">Repeat</keyword>
<comment type="similarity">
    <text evidence="2 13">Belongs to the integrin alpha chain family.</text>
</comment>
<keyword evidence="3 13" id="KW-0812">Transmembrane</keyword>
<feature type="repeat" description="FG-GAP" evidence="12">
    <location>
        <begin position="422"/>
        <end position="482"/>
    </location>
</feature>
<evidence type="ECO:0000256" key="6">
    <source>
        <dbReference type="ARBA" id="ARBA00022889"/>
    </source>
</evidence>
<dbReference type="Pfam" id="PF20805">
    <property type="entry name" value="Integrin_A_Ig_2"/>
    <property type="match status" value="1"/>
</dbReference>
<dbReference type="Pfam" id="PF08441">
    <property type="entry name" value="Integrin_A_Ig_1"/>
    <property type="match status" value="1"/>
</dbReference>
<keyword evidence="4 13" id="KW-0732">Signal</keyword>
<dbReference type="GO" id="GO:0009897">
    <property type="term" value="C:external side of plasma membrane"/>
    <property type="evidence" value="ECO:0007669"/>
    <property type="project" value="TreeGrafter"/>
</dbReference>
<keyword evidence="8 13" id="KW-0401">Integrin</keyword>
<comment type="subcellular location">
    <subcellularLocation>
        <location evidence="1 13">Membrane</location>
        <topology evidence="1 13">Single-pass type I membrane protein</topology>
    </subcellularLocation>
</comment>
<evidence type="ECO:0000256" key="1">
    <source>
        <dbReference type="ARBA" id="ARBA00004479"/>
    </source>
</evidence>
<feature type="repeat" description="FG-GAP" evidence="12">
    <location>
        <begin position="362"/>
        <end position="419"/>
    </location>
</feature>
<dbReference type="Proteomes" id="UP000694580">
    <property type="component" value="Chromosome 5"/>
</dbReference>
<dbReference type="InterPro" id="IPR018184">
    <property type="entry name" value="Integrin_alpha_C_CS"/>
</dbReference>
<evidence type="ECO:0000256" key="13">
    <source>
        <dbReference type="RuleBase" id="RU003762"/>
    </source>
</evidence>
<dbReference type="Pfam" id="PF01839">
    <property type="entry name" value="FG-GAP"/>
    <property type="match status" value="2"/>
</dbReference>
<dbReference type="GO" id="GO:0007160">
    <property type="term" value="P:cell-matrix adhesion"/>
    <property type="evidence" value="ECO:0007669"/>
    <property type="project" value="TreeGrafter"/>
</dbReference>
<dbReference type="PROSITE" id="PS00242">
    <property type="entry name" value="INTEGRIN_ALPHA"/>
    <property type="match status" value="1"/>
</dbReference>
<dbReference type="RefSeq" id="XP_028836638.1">
    <property type="nucleotide sequence ID" value="XM_028980805.1"/>
</dbReference>
<dbReference type="AlphaFoldDB" id="A0AAY4EPS6"/>
<dbReference type="SUPFAM" id="SSF69179">
    <property type="entry name" value="Integrin domains"/>
    <property type="match status" value="3"/>
</dbReference>